<dbReference type="Proteomes" id="UP001595530">
    <property type="component" value="Unassembled WGS sequence"/>
</dbReference>
<feature type="domain" description="Alanine racemase C-terminal" evidence="5">
    <location>
        <begin position="240"/>
        <end position="366"/>
    </location>
</feature>
<feature type="modified residue" description="N6-(pyridoxal phosphate)lysine" evidence="4">
    <location>
        <position position="40"/>
    </location>
</feature>
<dbReference type="EC" id="5.1.1.1" evidence="4"/>
<dbReference type="InterPro" id="IPR020622">
    <property type="entry name" value="Ala_racemase_pyridoxalP-BS"/>
</dbReference>
<dbReference type="SUPFAM" id="SSF51419">
    <property type="entry name" value="PLP-binding barrel"/>
    <property type="match status" value="1"/>
</dbReference>
<gene>
    <name evidence="6" type="primary">alr</name>
    <name evidence="6" type="ORF">ACFOFO_22800</name>
</gene>
<feature type="active site" description="Proton acceptor; specific for L-alanine" evidence="4">
    <location>
        <position position="261"/>
    </location>
</feature>
<dbReference type="Pfam" id="PF00842">
    <property type="entry name" value="Ala_racemase_C"/>
    <property type="match status" value="1"/>
</dbReference>
<dbReference type="PROSITE" id="PS00395">
    <property type="entry name" value="ALANINE_RACEMASE"/>
    <property type="match status" value="1"/>
</dbReference>
<evidence type="ECO:0000256" key="3">
    <source>
        <dbReference type="ARBA" id="ARBA00023235"/>
    </source>
</evidence>
<dbReference type="PANTHER" id="PTHR30511:SF0">
    <property type="entry name" value="ALANINE RACEMASE, CATABOLIC-RELATED"/>
    <property type="match status" value="1"/>
</dbReference>
<keyword evidence="2 4" id="KW-0663">Pyridoxal phosphate</keyword>
<protein>
    <recommendedName>
        <fullName evidence="4">Alanine racemase</fullName>
        <ecNumber evidence="4">5.1.1.1</ecNumber>
    </recommendedName>
</protein>
<dbReference type="EMBL" id="JBHRTP010000088">
    <property type="protein sequence ID" value="MFC3110745.1"/>
    <property type="molecule type" value="Genomic_DNA"/>
</dbReference>
<evidence type="ECO:0000313" key="6">
    <source>
        <dbReference type="EMBL" id="MFC3110745.1"/>
    </source>
</evidence>
<comment type="pathway">
    <text evidence="4">Amino-acid biosynthesis; D-alanine biosynthesis; D-alanine from L-alanine: step 1/1.</text>
</comment>
<dbReference type="SUPFAM" id="SSF50621">
    <property type="entry name" value="Alanine racemase C-terminal domain-like"/>
    <property type="match status" value="1"/>
</dbReference>
<dbReference type="InterPro" id="IPR011079">
    <property type="entry name" value="Ala_racemase_C"/>
</dbReference>
<sequence length="393" mass="42416">MKPTKTSSGATLSIDLGAIRQNYRLLRRQAGKAACAAVMKADAYGLGASHIAPILAQEGCRHFFVAHLDEGIGLRRCVPAEADIFVLHGPPPEAERDFIEHGLIPVLNSLPQVRAWRTLCQQLDRRLPAVIQVDTGMSRMGLSPDEVDILLSDANYLHCIDLRYLMSHLACAESQSHFMNEAQLRRFQVLRARFPSIPASLANSSGIFLGRPYQFDLVRPGAALYGLAPVAGEPNPMHPVVSLQGRIIQTRTIKIGDYVGYGLTYRADSARHIATVSVGYADGWMRAMSNRGIAVIGGVSVPFVGSVSMDTITLDVTAIDRTKLVPGAMVDLIGPNHPVDTVAALARTIGYEILTSLGNRFHREYVDAPCNCDDPLAGAAASSSIAGEAVAHW</sequence>
<dbReference type="InterPro" id="IPR000821">
    <property type="entry name" value="Ala_racemase"/>
</dbReference>
<evidence type="ECO:0000256" key="2">
    <source>
        <dbReference type="ARBA" id="ARBA00022898"/>
    </source>
</evidence>
<feature type="binding site" evidence="4">
    <location>
        <position position="139"/>
    </location>
    <ligand>
        <name>substrate</name>
    </ligand>
</feature>
<reference evidence="7" key="1">
    <citation type="journal article" date="2019" name="Int. J. Syst. Evol. Microbiol.">
        <title>The Global Catalogue of Microorganisms (GCM) 10K type strain sequencing project: providing services to taxonomists for standard genome sequencing and annotation.</title>
        <authorList>
            <consortium name="The Broad Institute Genomics Platform"/>
            <consortium name="The Broad Institute Genome Sequencing Center for Infectious Disease"/>
            <person name="Wu L."/>
            <person name="Ma J."/>
        </authorList>
    </citation>
    <scope>NUCLEOTIDE SEQUENCE [LARGE SCALE GENOMIC DNA]</scope>
    <source>
        <strain evidence="7">KCTC 42986</strain>
    </source>
</reference>
<keyword evidence="3 4" id="KW-0413">Isomerase</keyword>
<dbReference type="Gene3D" id="2.40.37.10">
    <property type="entry name" value="Lyase, Ornithine Decarboxylase, Chain A, domain 1"/>
    <property type="match status" value="1"/>
</dbReference>
<dbReference type="RefSeq" id="WP_390327615.1">
    <property type="nucleotide sequence ID" value="NZ_JBHRTP010000088.1"/>
</dbReference>
<evidence type="ECO:0000313" key="7">
    <source>
        <dbReference type="Proteomes" id="UP001595530"/>
    </source>
</evidence>
<comment type="caution">
    <text evidence="6">The sequence shown here is derived from an EMBL/GenBank/DDBJ whole genome shotgun (WGS) entry which is preliminary data.</text>
</comment>
<dbReference type="InterPro" id="IPR029066">
    <property type="entry name" value="PLP-binding_barrel"/>
</dbReference>
<dbReference type="PANTHER" id="PTHR30511">
    <property type="entry name" value="ALANINE RACEMASE"/>
    <property type="match status" value="1"/>
</dbReference>
<comment type="catalytic activity">
    <reaction evidence="4">
        <text>L-alanine = D-alanine</text>
        <dbReference type="Rhea" id="RHEA:20249"/>
        <dbReference type="ChEBI" id="CHEBI:57416"/>
        <dbReference type="ChEBI" id="CHEBI:57972"/>
        <dbReference type="EC" id="5.1.1.1"/>
    </reaction>
</comment>
<dbReference type="HAMAP" id="MF_01201">
    <property type="entry name" value="Ala_racemase"/>
    <property type="match status" value="1"/>
</dbReference>
<dbReference type="InterPro" id="IPR009006">
    <property type="entry name" value="Ala_racemase/Decarboxylase_C"/>
</dbReference>
<feature type="binding site" evidence="4">
    <location>
        <position position="309"/>
    </location>
    <ligand>
        <name>substrate</name>
    </ligand>
</feature>
<evidence type="ECO:0000256" key="1">
    <source>
        <dbReference type="ARBA" id="ARBA00001933"/>
    </source>
</evidence>
<dbReference type="NCBIfam" id="TIGR00492">
    <property type="entry name" value="alr"/>
    <property type="match status" value="1"/>
</dbReference>
<evidence type="ECO:0000259" key="5">
    <source>
        <dbReference type="SMART" id="SM01005"/>
    </source>
</evidence>
<dbReference type="PRINTS" id="PR00992">
    <property type="entry name" value="ALARACEMASE"/>
</dbReference>
<dbReference type="SMART" id="SM01005">
    <property type="entry name" value="Ala_racemase_C"/>
    <property type="match status" value="1"/>
</dbReference>
<name>A0ABV7FAW3_9BURK</name>
<dbReference type="GO" id="GO:0008784">
    <property type="term" value="F:alanine racemase activity"/>
    <property type="evidence" value="ECO:0007669"/>
    <property type="project" value="UniProtKB-EC"/>
</dbReference>
<feature type="active site" description="Proton acceptor; specific for D-alanine" evidence="4">
    <location>
        <position position="40"/>
    </location>
</feature>
<dbReference type="Pfam" id="PF01168">
    <property type="entry name" value="Ala_racemase_N"/>
    <property type="match status" value="1"/>
</dbReference>
<dbReference type="CDD" id="cd00430">
    <property type="entry name" value="PLPDE_III_AR"/>
    <property type="match status" value="1"/>
</dbReference>
<keyword evidence="7" id="KW-1185">Reference proteome</keyword>
<dbReference type="InterPro" id="IPR001608">
    <property type="entry name" value="Ala_racemase_N"/>
</dbReference>
<organism evidence="6 7">
    <name type="scientific">Undibacterium arcticum</name>
    <dbReference type="NCBI Taxonomy" id="1762892"/>
    <lineage>
        <taxon>Bacteria</taxon>
        <taxon>Pseudomonadati</taxon>
        <taxon>Pseudomonadota</taxon>
        <taxon>Betaproteobacteria</taxon>
        <taxon>Burkholderiales</taxon>
        <taxon>Oxalobacteraceae</taxon>
        <taxon>Undibacterium</taxon>
    </lineage>
</organism>
<evidence type="ECO:0000256" key="4">
    <source>
        <dbReference type="HAMAP-Rule" id="MF_01201"/>
    </source>
</evidence>
<comment type="cofactor">
    <cofactor evidence="1 4">
        <name>pyridoxal 5'-phosphate</name>
        <dbReference type="ChEBI" id="CHEBI:597326"/>
    </cofactor>
</comment>
<accession>A0ABV7FAW3</accession>
<comment type="function">
    <text evidence="4">Catalyzes the interconversion of L-alanine and D-alanine. May also act on other amino acids.</text>
</comment>
<proteinExistence type="inferred from homology"/>
<dbReference type="Gene3D" id="3.20.20.10">
    <property type="entry name" value="Alanine racemase"/>
    <property type="match status" value="1"/>
</dbReference>
<comment type="similarity">
    <text evidence="4">Belongs to the alanine racemase family.</text>
</comment>